<organism evidence="2 3">
    <name type="scientific">Paenibacillus riograndensis</name>
    <dbReference type="NCBI Taxonomy" id="483937"/>
    <lineage>
        <taxon>Bacteria</taxon>
        <taxon>Bacillati</taxon>
        <taxon>Bacillota</taxon>
        <taxon>Bacilli</taxon>
        <taxon>Bacillales</taxon>
        <taxon>Paenibacillaceae</taxon>
        <taxon>Paenibacillus</taxon>
        <taxon>Paenibacillus sonchi group</taxon>
    </lineage>
</organism>
<feature type="domain" description="HTH cro/C1-type" evidence="1">
    <location>
        <begin position="17"/>
        <end position="62"/>
    </location>
</feature>
<dbReference type="InterPro" id="IPR001387">
    <property type="entry name" value="Cro/C1-type_HTH"/>
</dbReference>
<dbReference type="Pfam" id="PF13443">
    <property type="entry name" value="HTH_26"/>
    <property type="match status" value="1"/>
</dbReference>
<sequence>MINSKLHILMGHKKIKSIRQLAEETSITRLSLTKLYNGESKGIEFNTLNTLCKYFDCDICDILEYEKD</sequence>
<evidence type="ECO:0000313" key="2">
    <source>
        <dbReference type="EMBL" id="KWX71585.1"/>
    </source>
</evidence>
<dbReference type="EMBL" id="LIRB01000146">
    <property type="protein sequence ID" value="KWX71585.1"/>
    <property type="molecule type" value="Genomic_DNA"/>
</dbReference>
<dbReference type="PATRIC" id="fig|483937.3.peg.4235"/>
<dbReference type="OrthoDB" id="2899891at2"/>
<protein>
    <submittedName>
        <fullName evidence="2">Cro/Cl family transcriptional regulator</fullName>
    </submittedName>
</protein>
<dbReference type="PANTHER" id="PTHR37301">
    <property type="entry name" value="DNA-BINDING PROTEIN-RELATED"/>
    <property type="match status" value="1"/>
</dbReference>
<name>A0A132TJR7_9BACL</name>
<dbReference type="InterPro" id="IPR010982">
    <property type="entry name" value="Lambda_DNA-bd_dom_sf"/>
</dbReference>
<proteinExistence type="predicted"/>
<keyword evidence="3" id="KW-1185">Reference proteome</keyword>
<evidence type="ECO:0000313" key="3">
    <source>
        <dbReference type="Proteomes" id="UP000070475"/>
    </source>
</evidence>
<dbReference type="GO" id="GO:0003677">
    <property type="term" value="F:DNA binding"/>
    <property type="evidence" value="ECO:0007669"/>
    <property type="project" value="InterPro"/>
</dbReference>
<dbReference type="SUPFAM" id="SSF47413">
    <property type="entry name" value="lambda repressor-like DNA-binding domains"/>
    <property type="match status" value="1"/>
</dbReference>
<evidence type="ECO:0000259" key="1">
    <source>
        <dbReference type="PROSITE" id="PS50943"/>
    </source>
</evidence>
<dbReference type="PANTHER" id="PTHR37301:SF1">
    <property type="entry name" value="DNA-BINDING PROTEIN"/>
    <property type="match status" value="1"/>
</dbReference>
<comment type="caution">
    <text evidence="2">The sequence shown here is derived from an EMBL/GenBank/DDBJ whole genome shotgun (WGS) entry which is preliminary data.</text>
</comment>
<gene>
    <name evidence="2" type="ORF">AMQ84_27040</name>
</gene>
<dbReference type="AlphaFoldDB" id="A0A132TJR7"/>
<reference evidence="2 3" key="1">
    <citation type="submission" date="2015-08" db="EMBL/GenBank/DDBJ databases">
        <title>Genomes of Paenibacillus riograndensis.</title>
        <authorList>
            <person name="Sant'Anna F.H."/>
            <person name="Souza R."/>
            <person name="Ambrosini A."/>
            <person name="Bach E."/>
            <person name="Fernandes G."/>
            <person name="Balsanelli E."/>
            <person name="Baura V.A."/>
            <person name="Pedrosa F.O."/>
            <person name="Souza E.M."/>
            <person name="Passaglia L."/>
        </authorList>
    </citation>
    <scope>NUCLEOTIDE SEQUENCE [LARGE SCALE GENOMIC DNA]</scope>
    <source>
        <strain evidence="2 3">CAS34</strain>
    </source>
</reference>
<dbReference type="PROSITE" id="PS50943">
    <property type="entry name" value="HTH_CROC1"/>
    <property type="match status" value="1"/>
</dbReference>
<dbReference type="Proteomes" id="UP000070475">
    <property type="component" value="Unassembled WGS sequence"/>
</dbReference>
<dbReference type="Gene3D" id="1.10.260.40">
    <property type="entry name" value="lambda repressor-like DNA-binding domains"/>
    <property type="match status" value="1"/>
</dbReference>
<accession>A0A132TJR7</accession>